<evidence type="ECO:0000256" key="1">
    <source>
        <dbReference type="ARBA" id="ARBA00005254"/>
    </source>
</evidence>
<dbReference type="EMBL" id="JAZHFV010000001">
    <property type="protein sequence ID" value="MEX4006687.1"/>
    <property type="molecule type" value="Genomic_DNA"/>
</dbReference>
<keyword evidence="3" id="KW-1185">Reference proteome</keyword>
<organism evidence="2 3">
    <name type="scientific">Neoaquamicrobium sediminum</name>
    <dbReference type="NCBI Taxonomy" id="1849104"/>
    <lineage>
        <taxon>Bacteria</taxon>
        <taxon>Pseudomonadati</taxon>
        <taxon>Pseudomonadota</taxon>
        <taxon>Alphaproteobacteria</taxon>
        <taxon>Hyphomicrobiales</taxon>
        <taxon>Phyllobacteriaceae</taxon>
        <taxon>Neoaquamicrobium</taxon>
    </lineage>
</organism>
<dbReference type="PANTHER" id="PTHR43459:SF1">
    <property type="entry name" value="EG:BACN32G11.4 PROTEIN"/>
    <property type="match status" value="1"/>
</dbReference>
<dbReference type="PANTHER" id="PTHR43459">
    <property type="entry name" value="ENOYL-COA HYDRATASE"/>
    <property type="match status" value="1"/>
</dbReference>
<accession>A0ABV3WPW9</accession>
<dbReference type="Gene3D" id="3.90.226.10">
    <property type="entry name" value="2-enoyl-CoA Hydratase, Chain A, domain 1"/>
    <property type="match status" value="1"/>
</dbReference>
<evidence type="ECO:0000313" key="2">
    <source>
        <dbReference type="EMBL" id="MEX4006687.1"/>
    </source>
</evidence>
<evidence type="ECO:0000313" key="3">
    <source>
        <dbReference type="Proteomes" id="UP001559025"/>
    </source>
</evidence>
<sequence>MQTNDGPVLYSSAGGIAEIRFNRPDRLNVLDLEMAQAFAAAVERVTADETLRVVVISSEGRAFVAGGDLAHFRTSQDTRAAAAELIDPLHGALKMLAAAPVISLGSVKGAVAGAGMSLALNFDLLVAADDATFNLAYARIGAPPDCGGSWALPRLVGVRRALEIALLSDTVGADEALRLGLANRIVPRDQLEAETARLAARLAAGAPMAQARIKELMRTSLGNAYAEQLDAEAQAFGDCAVTDDFSEAVEAFFARRKPVFKGV</sequence>
<comment type="similarity">
    <text evidence="1">Belongs to the enoyl-CoA hydratase/isomerase family.</text>
</comment>
<dbReference type="Proteomes" id="UP001559025">
    <property type="component" value="Unassembled WGS sequence"/>
</dbReference>
<comment type="caution">
    <text evidence="2">The sequence shown here is derived from an EMBL/GenBank/DDBJ whole genome shotgun (WGS) entry which is preliminary data.</text>
</comment>
<protein>
    <submittedName>
        <fullName evidence="2">Enoyl-CoA hydratase-related protein</fullName>
    </submittedName>
</protein>
<name>A0ABV3WPW9_9HYPH</name>
<dbReference type="Pfam" id="PF00378">
    <property type="entry name" value="ECH_1"/>
    <property type="match status" value="1"/>
</dbReference>
<proteinExistence type="inferred from homology"/>
<dbReference type="SUPFAM" id="SSF52096">
    <property type="entry name" value="ClpP/crotonase"/>
    <property type="match status" value="1"/>
</dbReference>
<dbReference type="Gene3D" id="1.10.12.10">
    <property type="entry name" value="Lyase 2-enoyl-coa Hydratase, Chain A, domain 2"/>
    <property type="match status" value="1"/>
</dbReference>
<gene>
    <name evidence="2" type="ORF">V1479_05180</name>
</gene>
<dbReference type="RefSeq" id="WP_368801938.1">
    <property type="nucleotide sequence ID" value="NZ_JAZHFV010000001.1"/>
</dbReference>
<dbReference type="InterPro" id="IPR014748">
    <property type="entry name" value="Enoyl-CoA_hydra_C"/>
</dbReference>
<reference evidence="2 3" key="1">
    <citation type="submission" date="2024-01" db="EMBL/GenBank/DDBJ databases">
        <title>New evidence supports the origin of RcGTA from prophage.</title>
        <authorList>
            <person name="Xu Y."/>
            <person name="Liu B."/>
            <person name="Chen F."/>
        </authorList>
    </citation>
    <scope>NUCLEOTIDE SEQUENCE [LARGE SCALE GENOMIC DNA]</scope>
    <source>
        <strain evidence="2 3">CBW1107-2</strain>
    </source>
</reference>
<dbReference type="InterPro" id="IPR029045">
    <property type="entry name" value="ClpP/crotonase-like_dom_sf"/>
</dbReference>
<dbReference type="CDD" id="cd06558">
    <property type="entry name" value="crotonase-like"/>
    <property type="match status" value="1"/>
</dbReference>
<dbReference type="InterPro" id="IPR001753">
    <property type="entry name" value="Enoyl-CoA_hydra/iso"/>
</dbReference>